<dbReference type="InterPro" id="IPR006600">
    <property type="entry name" value="HTH_CenpB_DNA-bd_dom"/>
</dbReference>
<dbReference type="PROSITE" id="PS51253">
    <property type="entry name" value="HTH_CENPB"/>
    <property type="match status" value="1"/>
</dbReference>
<accession>C4YG37</accession>
<dbReference type="AlphaFoldDB" id="C4YG37"/>
<proteinExistence type="predicted"/>
<gene>
    <name evidence="4" type="ORF">CAWG_00153</name>
</gene>
<protein>
    <recommendedName>
        <fullName evidence="3">HTH CENPB-type domain-containing protein</fullName>
    </recommendedName>
</protein>
<evidence type="ECO:0000313" key="4">
    <source>
        <dbReference type="EMBL" id="EEQ41961.1"/>
    </source>
</evidence>
<dbReference type="GO" id="GO:0003677">
    <property type="term" value="F:DNA binding"/>
    <property type="evidence" value="ECO:0007669"/>
    <property type="project" value="UniProtKB-KW"/>
</dbReference>
<dbReference type="PaxDb" id="5476-C4YG37"/>
<evidence type="ECO:0000256" key="1">
    <source>
        <dbReference type="ARBA" id="ARBA00023125"/>
    </source>
</evidence>
<name>C4YG37_CANAW</name>
<dbReference type="HOGENOM" id="CLU_1363244_0_0_1"/>
<sequence length="207" mass="24088">MLDYRVPLPMSYMLIVDLAIDDVESGKAVSLREAACNYNVNMDVLFSRITNNSANNLINPKWQLLSPDDEQKIIDWIIEEEKLSQPVRCYEVMGYAAKLSSITSDVWNPYRWRWFQDFRKRHPEIYMDKGKMFSRKESETEKEQKGVGKPHGKASQTPKANSTKKQKQTPKQKQTKKITKPKTSKRMSEGISTSNIINKPRRTRSKK</sequence>
<dbReference type="VEuPathDB" id="FungiDB:CAWG_00153"/>
<feature type="region of interest" description="Disordered" evidence="2">
    <location>
        <begin position="132"/>
        <end position="207"/>
    </location>
</feature>
<keyword evidence="1" id="KW-0238">DNA-binding</keyword>
<dbReference type="Proteomes" id="UP000001429">
    <property type="component" value="Chromosome 1"/>
</dbReference>
<reference evidence="4 5" key="1">
    <citation type="journal article" date="2009" name="Nature">
        <title>Evolution of pathogenicity and sexual reproduction in eight Candida genomes.</title>
        <authorList>
            <person name="Butler G."/>
            <person name="Rasmussen M.D."/>
            <person name="Lin M.F."/>
            <person name="Santos M.A."/>
            <person name="Sakthikumar S."/>
            <person name="Munro C.A."/>
            <person name="Rheinbay E."/>
            <person name="Grabherr M."/>
            <person name="Forche A."/>
            <person name="Reedy J.L."/>
            <person name="Agrafioti I."/>
            <person name="Arnaud M.B."/>
            <person name="Bates S."/>
            <person name="Brown A.J."/>
            <person name="Brunke S."/>
            <person name="Costanzo M.C."/>
            <person name="Fitzpatrick D.A."/>
            <person name="de Groot P.W."/>
            <person name="Harris D."/>
            <person name="Hoyer L.L."/>
            <person name="Hube B."/>
            <person name="Klis F.M."/>
            <person name="Kodira C."/>
            <person name="Lennard N."/>
            <person name="Logue M.E."/>
            <person name="Martin R."/>
            <person name="Neiman A.M."/>
            <person name="Nikolaou E."/>
            <person name="Quail M.A."/>
            <person name="Quinn J."/>
            <person name="Santos M.C."/>
            <person name="Schmitzberger F.F."/>
            <person name="Sherlock G."/>
            <person name="Shah P."/>
            <person name="Silverstein K.A."/>
            <person name="Skrzypek M.S."/>
            <person name="Soll D."/>
            <person name="Staggs R."/>
            <person name="Stansfield I."/>
            <person name="Stumpf M.P."/>
            <person name="Sudbery P.E."/>
            <person name="Srikantha T."/>
            <person name="Zeng Q."/>
            <person name="Berman J."/>
            <person name="Berriman M."/>
            <person name="Heitman J."/>
            <person name="Gow N.A."/>
            <person name="Lorenz M.C."/>
            <person name="Birren B.W."/>
            <person name="Kellis M."/>
            <person name="Cuomo C.A."/>
        </authorList>
    </citation>
    <scope>NUCLEOTIDE SEQUENCE [LARGE SCALE GENOMIC DNA]</scope>
    <source>
        <strain evidence="4 5">WO-1</strain>
    </source>
</reference>
<evidence type="ECO:0000259" key="3">
    <source>
        <dbReference type="PROSITE" id="PS51253"/>
    </source>
</evidence>
<organism evidence="4 5">
    <name type="scientific">Candida albicans (strain WO-1)</name>
    <name type="common">Yeast</name>
    <dbReference type="NCBI Taxonomy" id="294748"/>
    <lineage>
        <taxon>Eukaryota</taxon>
        <taxon>Fungi</taxon>
        <taxon>Dikarya</taxon>
        <taxon>Ascomycota</taxon>
        <taxon>Saccharomycotina</taxon>
        <taxon>Pichiomycetes</taxon>
        <taxon>Debaryomycetaceae</taxon>
        <taxon>Candida/Lodderomyces clade</taxon>
        <taxon>Candida</taxon>
    </lineage>
</organism>
<evidence type="ECO:0000313" key="5">
    <source>
        <dbReference type="Proteomes" id="UP000001429"/>
    </source>
</evidence>
<keyword evidence="5" id="KW-1185">Reference proteome</keyword>
<feature type="domain" description="HTH CENPB-type" evidence="3">
    <location>
        <begin position="57"/>
        <end position="128"/>
    </location>
</feature>
<feature type="compositionally biased region" description="Basic residues" evidence="2">
    <location>
        <begin position="162"/>
        <end position="185"/>
    </location>
</feature>
<feature type="compositionally biased region" description="Basic and acidic residues" evidence="2">
    <location>
        <begin position="132"/>
        <end position="146"/>
    </location>
</feature>
<dbReference type="EMBL" id="CH672346">
    <property type="protein sequence ID" value="EEQ41961.1"/>
    <property type="molecule type" value="Genomic_DNA"/>
</dbReference>
<evidence type="ECO:0000256" key="2">
    <source>
        <dbReference type="SAM" id="MobiDB-lite"/>
    </source>
</evidence>